<evidence type="ECO:0000256" key="3">
    <source>
        <dbReference type="ARBA" id="ARBA00022729"/>
    </source>
</evidence>
<proteinExistence type="predicted"/>
<evidence type="ECO:0000256" key="1">
    <source>
        <dbReference type="ARBA" id="ARBA00004167"/>
    </source>
</evidence>
<keyword evidence="10" id="KW-1185">Reference proteome</keyword>
<evidence type="ECO:0000313" key="10">
    <source>
        <dbReference type="Proteomes" id="UP000245946"/>
    </source>
</evidence>
<evidence type="ECO:0000256" key="8">
    <source>
        <dbReference type="SAM" id="SignalP"/>
    </source>
</evidence>
<evidence type="ECO:0000256" key="5">
    <source>
        <dbReference type="ARBA" id="ARBA00023136"/>
    </source>
</evidence>
<feature type="region of interest" description="Disordered" evidence="6">
    <location>
        <begin position="175"/>
        <end position="204"/>
    </location>
</feature>
<keyword evidence="3 8" id="KW-0732">Signal</keyword>
<name>A0A316Z891_9BASI</name>
<dbReference type="InterPro" id="IPR009011">
    <property type="entry name" value="Man6P_isomerase_rcpt-bd_dom_sf"/>
</dbReference>
<accession>A0A316Z891</accession>
<reference evidence="9 10" key="1">
    <citation type="journal article" date="2018" name="Mol. Biol. Evol.">
        <title>Broad Genomic Sampling Reveals a Smut Pathogenic Ancestry of the Fungal Clade Ustilaginomycotina.</title>
        <authorList>
            <person name="Kijpornyongpan T."/>
            <person name="Mondo S.J."/>
            <person name="Barry K."/>
            <person name="Sandor L."/>
            <person name="Lee J."/>
            <person name="Lipzen A."/>
            <person name="Pangilinan J."/>
            <person name="LaButti K."/>
            <person name="Hainaut M."/>
            <person name="Henrissat B."/>
            <person name="Grigoriev I.V."/>
            <person name="Spatafora J.W."/>
            <person name="Aime M.C."/>
        </authorList>
    </citation>
    <scope>NUCLEOTIDE SEQUENCE [LARGE SCALE GENOMIC DNA]</scope>
    <source>
        <strain evidence="9 10">MCA 4186</strain>
    </source>
</reference>
<dbReference type="AlphaFoldDB" id="A0A316Z891"/>
<evidence type="ECO:0000313" key="9">
    <source>
        <dbReference type="EMBL" id="PWN97254.1"/>
    </source>
</evidence>
<dbReference type="GeneID" id="37270145"/>
<dbReference type="OrthoDB" id="29460at2759"/>
<keyword evidence="2 7" id="KW-0812">Transmembrane</keyword>
<evidence type="ECO:0000256" key="2">
    <source>
        <dbReference type="ARBA" id="ARBA00022692"/>
    </source>
</evidence>
<protein>
    <submittedName>
        <fullName evidence="9">Uncharacterized protein</fullName>
    </submittedName>
</protein>
<dbReference type="InterPro" id="IPR018939">
    <property type="entry name" value="Autophagy-rel_prot_27"/>
</dbReference>
<sequence>MRLRRPRAPHALFLALLAPPASARAFDCELAPPHVSAAYSLPAVPFSLLTETATPPSTTQLHIRGSLCAVLRDAGGHEECGPETLICTRVVSVLDGVEHTTQLVQNAARDHDWQVHEGDGHLNLTLHAAEYGHVVQRTELHMVCDRAIAADSPPRLEGFDAIAGVLRLVWNTPSACSHAPGERPPPVAEPEQPEKQLPDSGDTAAEGSGGWGFWSWLFFLSFVFGALHLTGRYLRLRRESANPGSTEEDGTSVAAGLRAARTMVPDGLSQSVRDFAVAAKATVQRQGGELWREGPYLFREFGRHLVRTVSGNSRAGYEPV</sequence>
<dbReference type="Pfam" id="PF09451">
    <property type="entry name" value="ATG27"/>
    <property type="match status" value="1"/>
</dbReference>
<dbReference type="Gene3D" id="2.70.130.10">
    <property type="entry name" value="Mannose-6-phosphate receptor binding domain"/>
    <property type="match status" value="1"/>
</dbReference>
<feature type="signal peptide" evidence="8">
    <location>
        <begin position="1"/>
        <end position="23"/>
    </location>
</feature>
<dbReference type="STRING" id="58919.A0A316Z891"/>
<feature type="transmembrane region" description="Helical" evidence="7">
    <location>
        <begin position="211"/>
        <end position="230"/>
    </location>
</feature>
<dbReference type="EMBL" id="KZ819295">
    <property type="protein sequence ID" value="PWN97254.1"/>
    <property type="molecule type" value="Genomic_DNA"/>
</dbReference>
<evidence type="ECO:0000256" key="4">
    <source>
        <dbReference type="ARBA" id="ARBA00022989"/>
    </source>
</evidence>
<organism evidence="9 10">
    <name type="scientific">Tilletiopsis washingtonensis</name>
    <dbReference type="NCBI Taxonomy" id="58919"/>
    <lineage>
        <taxon>Eukaryota</taxon>
        <taxon>Fungi</taxon>
        <taxon>Dikarya</taxon>
        <taxon>Basidiomycota</taxon>
        <taxon>Ustilaginomycotina</taxon>
        <taxon>Exobasidiomycetes</taxon>
        <taxon>Entylomatales</taxon>
        <taxon>Entylomatales incertae sedis</taxon>
        <taxon>Tilletiopsis</taxon>
    </lineage>
</organism>
<comment type="subcellular location">
    <subcellularLocation>
        <location evidence="1">Membrane</location>
        <topology evidence="1">Single-pass membrane protein</topology>
    </subcellularLocation>
</comment>
<dbReference type="RefSeq" id="XP_025597533.1">
    <property type="nucleotide sequence ID" value="XM_025742601.1"/>
</dbReference>
<keyword evidence="5 7" id="KW-0472">Membrane</keyword>
<evidence type="ECO:0000256" key="6">
    <source>
        <dbReference type="SAM" id="MobiDB-lite"/>
    </source>
</evidence>
<evidence type="ECO:0000256" key="7">
    <source>
        <dbReference type="SAM" id="Phobius"/>
    </source>
</evidence>
<keyword evidence="4 7" id="KW-1133">Transmembrane helix</keyword>
<feature type="chain" id="PRO_5016297361" evidence="8">
    <location>
        <begin position="24"/>
        <end position="320"/>
    </location>
</feature>
<gene>
    <name evidence="9" type="ORF">FA09DRAFT_330436</name>
</gene>
<dbReference type="Proteomes" id="UP000245946">
    <property type="component" value="Unassembled WGS sequence"/>
</dbReference>
<dbReference type="GO" id="GO:0016020">
    <property type="term" value="C:membrane"/>
    <property type="evidence" value="ECO:0007669"/>
    <property type="project" value="UniProtKB-SubCell"/>
</dbReference>